<dbReference type="InterPro" id="IPR002347">
    <property type="entry name" value="SDR_fam"/>
</dbReference>
<name>A0A0R2JHS9_9LACO</name>
<comment type="similarity">
    <text evidence="1">Belongs to the short-chain dehydrogenases/reductases (SDR) family.</text>
</comment>
<proteinExistence type="inferred from homology"/>
<dbReference type="Proteomes" id="UP000051673">
    <property type="component" value="Unassembled WGS sequence"/>
</dbReference>
<gene>
    <name evidence="3" type="ORF">IV67_GL000398</name>
</gene>
<sequence>MRILVIGGNGMLGHSVVEKLRALGHEVVVGGRHNADVDVDISSPESIREMYEAVPNLDHVISTAGQTTAMPLADMKPEDNDLSVQSKLLGQVNLVLIGQHYLKDNGSFTLTTGVKKDDPIAGGASAAMANGGITAFVKSAAIDLERGLRINSISPNIVEESFEQQKEIFMGFTPVPLSKVSDAFVKSVVGKQTGQEYKIYS</sequence>
<evidence type="ECO:0000256" key="2">
    <source>
        <dbReference type="ARBA" id="ARBA00023002"/>
    </source>
</evidence>
<dbReference type="InterPro" id="IPR036291">
    <property type="entry name" value="NAD(P)-bd_dom_sf"/>
</dbReference>
<dbReference type="EMBL" id="JQCD01000024">
    <property type="protein sequence ID" value="KRN76889.1"/>
    <property type="molecule type" value="Genomic_DNA"/>
</dbReference>
<dbReference type="Gene3D" id="3.40.50.720">
    <property type="entry name" value="NAD(P)-binding Rossmann-like Domain"/>
    <property type="match status" value="1"/>
</dbReference>
<accession>A0A0R2JHS9</accession>
<keyword evidence="2" id="KW-0560">Oxidoreductase</keyword>
<dbReference type="Pfam" id="PF13561">
    <property type="entry name" value="adh_short_C2"/>
    <property type="match status" value="1"/>
</dbReference>
<dbReference type="NCBIfam" id="NF005754">
    <property type="entry name" value="PRK07578.1"/>
    <property type="match status" value="1"/>
</dbReference>
<dbReference type="PANTHER" id="PTHR43477:SF1">
    <property type="entry name" value="DIHYDROANTICAPSIN 7-DEHYDROGENASE"/>
    <property type="match status" value="1"/>
</dbReference>
<dbReference type="InterPro" id="IPR051122">
    <property type="entry name" value="SDR_DHRS6-like"/>
</dbReference>
<dbReference type="AlphaFoldDB" id="A0A0R2JHS9"/>
<evidence type="ECO:0000313" key="3">
    <source>
        <dbReference type="EMBL" id="KRN76889.1"/>
    </source>
</evidence>
<dbReference type="PATRIC" id="fig|1620.3.peg.403"/>
<dbReference type="GO" id="GO:0016491">
    <property type="term" value="F:oxidoreductase activity"/>
    <property type="evidence" value="ECO:0007669"/>
    <property type="project" value="UniProtKB-KW"/>
</dbReference>
<dbReference type="OrthoDB" id="9787486at2"/>
<dbReference type="PRINTS" id="PR00081">
    <property type="entry name" value="GDHRDH"/>
</dbReference>
<dbReference type="PANTHER" id="PTHR43477">
    <property type="entry name" value="DIHYDROANTICAPSIN 7-DEHYDROGENASE"/>
    <property type="match status" value="1"/>
</dbReference>
<keyword evidence="4" id="KW-1185">Reference proteome</keyword>
<organism evidence="3 4">
    <name type="scientific">Weissella minor</name>
    <dbReference type="NCBI Taxonomy" id="1620"/>
    <lineage>
        <taxon>Bacteria</taxon>
        <taxon>Bacillati</taxon>
        <taxon>Bacillota</taxon>
        <taxon>Bacilli</taxon>
        <taxon>Lactobacillales</taxon>
        <taxon>Lactobacillaceae</taxon>
        <taxon>Weissella</taxon>
    </lineage>
</organism>
<comment type="caution">
    <text evidence="3">The sequence shown here is derived from an EMBL/GenBank/DDBJ whole genome shotgun (WGS) entry which is preliminary data.</text>
</comment>
<dbReference type="RefSeq" id="WP_057787671.1">
    <property type="nucleotide sequence ID" value="NZ_JQCD01000024.1"/>
</dbReference>
<protein>
    <submittedName>
        <fullName evidence="3">Short chain dehydrogenase</fullName>
    </submittedName>
</protein>
<evidence type="ECO:0000256" key="1">
    <source>
        <dbReference type="ARBA" id="ARBA00006484"/>
    </source>
</evidence>
<reference evidence="3 4" key="1">
    <citation type="journal article" date="2015" name="Genome Announc.">
        <title>Expanding the biotechnology potential of lactobacilli through comparative genomics of 213 strains and associated genera.</title>
        <authorList>
            <person name="Sun Z."/>
            <person name="Harris H.M."/>
            <person name="McCann A."/>
            <person name="Guo C."/>
            <person name="Argimon S."/>
            <person name="Zhang W."/>
            <person name="Yang X."/>
            <person name="Jeffery I.B."/>
            <person name="Cooney J.C."/>
            <person name="Kagawa T.F."/>
            <person name="Liu W."/>
            <person name="Song Y."/>
            <person name="Salvetti E."/>
            <person name="Wrobel A."/>
            <person name="Rasinkangas P."/>
            <person name="Parkhill J."/>
            <person name="Rea M.C."/>
            <person name="O'Sullivan O."/>
            <person name="Ritari J."/>
            <person name="Douillard F.P."/>
            <person name="Paul Ross R."/>
            <person name="Yang R."/>
            <person name="Briner A.E."/>
            <person name="Felis G.E."/>
            <person name="de Vos W.M."/>
            <person name="Barrangou R."/>
            <person name="Klaenhammer T.R."/>
            <person name="Caufield P.W."/>
            <person name="Cui Y."/>
            <person name="Zhang H."/>
            <person name="O'Toole P.W."/>
        </authorList>
    </citation>
    <scope>NUCLEOTIDE SEQUENCE [LARGE SCALE GENOMIC DNA]</scope>
    <source>
        <strain evidence="3 4">DSM 20014</strain>
    </source>
</reference>
<dbReference type="STRING" id="1620.IV67_GL000398"/>
<dbReference type="CDD" id="cd11731">
    <property type="entry name" value="Lin1944_like_SDR_c"/>
    <property type="match status" value="1"/>
</dbReference>
<dbReference type="SUPFAM" id="SSF51735">
    <property type="entry name" value="NAD(P)-binding Rossmann-fold domains"/>
    <property type="match status" value="1"/>
</dbReference>
<evidence type="ECO:0000313" key="4">
    <source>
        <dbReference type="Proteomes" id="UP000051673"/>
    </source>
</evidence>